<dbReference type="SUPFAM" id="SSF51971">
    <property type="entry name" value="Nucleotide-binding domain"/>
    <property type="match status" value="1"/>
</dbReference>
<dbReference type="InterPro" id="IPR002937">
    <property type="entry name" value="Amino_oxidase"/>
</dbReference>
<dbReference type="AlphaFoldDB" id="A0A1X3DH31"/>
<dbReference type="PANTHER" id="PTHR43563">
    <property type="entry name" value="AMINE OXIDASE"/>
    <property type="match status" value="1"/>
</dbReference>
<dbReference type="OrthoDB" id="231484at2"/>
<dbReference type="InterPro" id="IPR006311">
    <property type="entry name" value="TAT_signal"/>
</dbReference>
<dbReference type="Gene3D" id="3.50.50.60">
    <property type="entry name" value="FAD/NAD(P)-binding domain"/>
    <property type="match status" value="2"/>
</dbReference>
<dbReference type="Pfam" id="PF01593">
    <property type="entry name" value="Amino_oxidase"/>
    <property type="match status" value="1"/>
</dbReference>
<name>A0A1X3DH31_9NEIS</name>
<dbReference type="SUPFAM" id="SSF51905">
    <property type="entry name" value="FAD/NAD(P)-binding domain"/>
    <property type="match status" value="1"/>
</dbReference>
<evidence type="ECO:0000313" key="3">
    <source>
        <dbReference type="EMBL" id="OSI20341.1"/>
    </source>
</evidence>
<sequence>MKRKLSRRAFLAGSAAVTGTAMLGGYKIYKLFSPQTLESSVNTAVNATYYPPALLGLRGDADGVQRAAHSIALQNKNYTLPGAAEEHYDLVVIGAGISGLTAAYLYQKQRPQAKILLLDDHDDFGGHAQRNEFTVNGRLLISYAGSESIDSPESEYSKESLALLKDIGIDYTKFADYFHQDLYETKRKLKEGIFFNAASFGKNAVVAAVPEAGEEKAADIINRFPLPEADKKALIALYTAPADYLEGKTDGERADFAENTSYYDFLKNEAKLPEGALKYLKNISSEYWGHAINAISVQEALEDGYPGVQNLGLTHEASEEEPYIYHFPDGNASIARMLVRKMIPDSAPGHTMEDIVLAKFDYAKLDLPENQVRLRLNSTALRIENNSDGVAVAYMPHDGENLKQVQAKQAIFAGHSALAARVIPEMPDAQKTASLTNVKVPMVYGKAVVKNSKAFQKLGVHSLYAPDAPYCLVKLDDPVSMGGYQFPQTADEPMVIHMVRIATDFTGQTARDMYKSGRRALNSQSYESLEKEMLDQLRSIYDVAGEKLDTVLVAVTLNRWAHGYSYEQTGLWDSDSSAENATSSMQKRIGNIFIAGADAAWMPYVNGAIDQAYRAVEEALA</sequence>
<dbReference type="PANTHER" id="PTHR43563:SF14">
    <property type="entry name" value="AMINE OXIDASE"/>
    <property type="match status" value="1"/>
</dbReference>
<dbReference type="InterPro" id="IPR019546">
    <property type="entry name" value="TAT_signal_bac_arc"/>
</dbReference>
<dbReference type="RefSeq" id="WP_085359665.1">
    <property type="nucleotide sequence ID" value="NZ_MTAB01000016.1"/>
</dbReference>
<protein>
    <submittedName>
        <fullName evidence="3">Twin-arginine translocation pathway signal</fullName>
    </submittedName>
</protein>
<dbReference type="Pfam" id="PF13450">
    <property type="entry name" value="NAD_binding_8"/>
    <property type="match status" value="1"/>
</dbReference>
<dbReference type="PROSITE" id="PS51318">
    <property type="entry name" value="TAT"/>
    <property type="match status" value="1"/>
</dbReference>
<feature type="domain" description="Amine oxidase" evidence="2">
    <location>
        <begin position="370"/>
        <end position="619"/>
    </location>
</feature>
<dbReference type="NCBIfam" id="TIGR01409">
    <property type="entry name" value="TAT_signal_seq"/>
    <property type="match status" value="1"/>
</dbReference>
<dbReference type="InterPro" id="IPR050703">
    <property type="entry name" value="Flavin_MAO"/>
</dbReference>
<evidence type="ECO:0000313" key="4">
    <source>
        <dbReference type="Proteomes" id="UP000193303"/>
    </source>
</evidence>
<reference evidence="4" key="1">
    <citation type="submission" date="2017-01" db="EMBL/GenBank/DDBJ databases">
        <authorList>
            <person name="Mah S.A."/>
            <person name="Swanson W.J."/>
            <person name="Moy G.W."/>
            <person name="Vacquier V.D."/>
        </authorList>
    </citation>
    <scope>NUCLEOTIDE SEQUENCE [LARGE SCALE GENOMIC DNA]</scope>
    <source>
        <strain evidence="4">124861</strain>
    </source>
</reference>
<evidence type="ECO:0000256" key="1">
    <source>
        <dbReference type="ARBA" id="ARBA00005995"/>
    </source>
</evidence>
<comment type="similarity">
    <text evidence="1">Belongs to the flavin monoamine oxidase family.</text>
</comment>
<comment type="caution">
    <text evidence="3">The sequence shown here is derived from an EMBL/GenBank/DDBJ whole genome shotgun (WGS) entry which is preliminary data.</text>
</comment>
<dbReference type="GO" id="GO:0016491">
    <property type="term" value="F:oxidoreductase activity"/>
    <property type="evidence" value="ECO:0007669"/>
    <property type="project" value="InterPro"/>
</dbReference>
<dbReference type="InterPro" id="IPR036188">
    <property type="entry name" value="FAD/NAD-bd_sf"/>
</dbReference>
<dbReference type="EMBL" id="MTAB01000016">
    <property type="protein sequence ID" value="OSI20341.1"/>
    <property type="molecule type" value="Genomic_DNA"/>
</dbReference>
<gene>
    <name evidence="3" type="ORF">BV912_07795</name>
</gene>
<evidence type="ECO:0000259" key="2">
    <source>
        <dbReference type="Pfam" id="PF01593"/>
    </source>
</evidence>
<proteinExistence type="inferred from homology"/>
<dbReference type="Proteomes" id="UP000193303">
    <property type="component" value="Unassembled WGS sequence"/>
</dbReference>
<accession>A0A1X3DH31</accession>
<organism evidence="3 4">
    <name type="scientific">Neisseria dumasiana</name>
    <dbReference type="NCBI Taxonomy" id="1931275"/>
    <lineage>
        <taxon>Bacteria</taxon>
        <taxon>Pseudomonadati</taxon>
        <taxon>Pseudomonadota</taxon>
        <taxon>Betaproteobacteria</taxon>
        <taxon>Neisseriales</taxon>
        <taxon>Neisseriaceae</taxon>
        <taxon>Neisseria</taxon>
    </lineage>
</organism>
<dbReference type="Gene3D" id="3.90.660.10">
    <property type="match status" value="1"/>
</dbReference>
<dbReference type="STRING" id="1931275.BV914_07740"/>